<organism evidence="2 3">
    <name type="scientific">Candidozyma pseudohaemuli</name>
    <dbReference type="NCBI Taxonomy" id="418784"/>
    <lineage>
        <taxon>Eukaryota</taxon>
        <taxon>Fungi</taxon>
        <taxon>Dikarya</taxon>
        <taxon>Ascomycota</taxon>
        <taxon>Saccharomycotina</taxon>
        <taxon>Pichiomycetes</taxon>
        <taxon>Metschnikowiaceae</taxon>
        <taxon>Candidozyma</taxon>
    </lineage>
</organism>
<keyword evidence="3" id="KW-1185">Reference proteome</keyword>
<evidence type="ECO:0000313" key="2">
    <source>
        <dbReference type="EMBL" id="PSK38561.1"/>
    </source>
</evidence>
<dbReference type="OrthoDB" id="3973129at2759"/>
<evidence type="ECO:0000313" key="3">
    <source>
        <dbReference type="Proteomes" id="UP000241107"/>
    </source>
</evidence>
<feature type="compositionally biased region" description="Polar residues" evidence="1">
    <location>
        <begin position="651"/>
        <end position="664"/>
    </location>
</feature>
<feature type="region of interest" description="Disordered" evidence="1">
    <location>
        <begin position="1"/>
        <end position="56"/>
    </location>
</feature>
<dbReference type="GeneID" id="36565883"/>
<dbReference type="VEuPathDB" id="FungiDB:C7M61_002494"/>
<protein>
    <submittedName>
        <fullName evidence="2">Uncharacterized protein</fullName>
    </submittedName>
</protein>
<feature type="region of interest" description="Disordered" evidence="1">
    <location>
        <begin position="762"/>
        <end position="781"/>
    </location>
</feature>
<reference evidence="2 3" key="1">
    <citation type="submission" date="2018-03" db="EMBL/GenBank/DDBJ databases">
        <title>Candida pseudohaemulonii genome assembly and annotation.</title>
        <authorList>
            <person name="Munoz J.F."/>
            <person name="Gade L.G."/>
            <person name="Chow N.A."/>
            <person name="Litvintseva A.P."/>
            <person name="Loparev V.N."/>
            <person name="Cuomo C.A."/>
        </authorList>
    </citation>
    <scope>NUCLEOTIDE SEQUENCE [LARGE SCALE GENOMIC DNA]</scope>
    <source>
        <strain evidence="2 3">B12108</strain>
    </source>
</reference>
<feature type="compositionally biased region" description="Polar residues" evidence="1">
    <location>
        <begin position="110"/>
        <end position="125"/>
    </location>
</feature>
<dbReference type="Proteomes" id="UP000241107">
    <property type="component" value="Unassembled WGS sequence"/>
</dbReference>
<evidence type="ECO:0000256" key="1">
    <source>
        <dbReference type="SAM" id="MobiDB-lite"/>
    </source>
</evidence>
<feature type="region of interest" description="Disordered" evidence="1">
    <location>
        <begin position="99"/>
        <end position="140"/>
    </location>
</feature>
<feature type="region of interest" description="Disordered" evidence="1">
    <location>
        <begin position="247"/>
        <end position="266"/>
    </location>
</feature>
<name>A0A2P7YRH5_9ASCO</name>
<gene>
    <name evidence="2" type="ORF">C7M61_002494</name>
</gene>
<dbReference type="AlphaFoldDB" id="A0A2P7YRH5"/>
<accession>A0A2P7YRH5</accession>
<feature type="compositionally biased region" description="Polar residues" evidence="1">
    <location>
        <begin position="34"/>
        <end position="48"/>
    </location>
</feature>
<proteinExistence type="predicted"/>
<dbReference type="EMBL" id="PYFQ01000005">
    <property type="protein sequence ID" value="PSK38561.1"/>
    <property type="molecule type" value="Genomic_DNA"/>
</dbReference>
<dbReference type="RefSeq" id="XP_024713793.1">
    <property type="nucleotide sequence ID" value="XM_024857867.1"/>
</dbReference>
<comment type="caution">
    <text evidence="2">The sequence shown here is derived from an EMBL/GenBank/DDBJ whole genome shotgun (WGS) entry which is preliminary data.</text>
</comment>
<sequence>MRSLIKGHRRSDSSTSEPQVGYPDLNPKSHRYNKTPQASPKVPSNSLNMPHMTPPPYPYLGSQLTLSSPKKLLTPIKKMFGHHSSKHHAPLSGDILHSALASEGPPASKKSPTLHSPRSMSSLNELSPRPHWALQPSSRSHVSHVRHLSTSYLENLARFAPPNVLLPNGSFGLGQPFESSSSLELTVEEREKMPIISDTKLAPVADSVHHGDSDSNLSIAKSINFLAKQASSQENLADGSSKVATDDFYQDNSSDESDNSSQFSFVKDIRGGRNTSVKYYKTKSSKKQLPDGVKLNTFDVDDFGYEDDGLSDYDFENNGLDDEEDDEEFEDKYREFTEPEFEGGHLNKYEDMLDENDMRRALLPPPPIVPTTSCLLNSSSSLSEDIEVDDRKADMSDLYITANLSHNFMTPHPEDPTYGDDLLESYMEKTKLPSSEVQATPHQRQLSFSHIPAFSGSEMSSPLINGVTIGFEGLKGRQSVVAGRTIPEVPRSPPNERADRSMGLGIGAPAGDEPEVPKRNLIMDLLGALEGGGDLPSESKPSPVQARNSIQDIQQLLADLESRNEEQPKEQETRRALVVNMMDTLANLAKTHEAAPAEEKKEFRRSVAEMMNTLAALDLQNGIAATKESDERGSEPVVMPNPTKEKRHGSPRSNSYLEDNSTESGHQYHLDEDMLYECNQLPEDYDFEHYQNQLYAESVSEFYRSNSYNKKPKKLVQENLFRSNKIDTPQRTVTFYRSNSLGNSDNSNSGSLSRTGTVYSATSFTSGEEDPSPDMERFRQKSLPYALNTNFQLNEKSSDCLSHKSFNLEPITEGDSPHVK</sequence>
<feature type="region of interest" description="Disordered" evidence="1">
    <location>
        <begin position="626"/>
        <end position="664"/>
    </location>
</feature>